<organism evidence="2 3">
    <name type="scientific">Eumeta variegata</name>
    <name type="common">Bagworm moth</name>
    <name type="synonym">Eumeta japonica</name>
    <dbReference type="NCBI Taxonomy" id="151549"/>
    <lineage>
        <taxon>Eukaryota</taxon>
        <taxon>Metazoa</taxon>
        <taxon>Ecdysozoa</taxon>
        <taxon>Arthropoda</taxon>
        <taxon>Hexapoda</taxon>
        <taxon>Insecta</taxon>
        <taxon>Pterygota</taxon>
        <taxon>Neoptera</taxon>
        <taxon>Endopterygota</taxon>
        <taxon>Lepidoptera</taxon>
        <taxon>Glossata</taxon>
        <taxon>Ditrysia</taxon>
        <taxon>Tineoidea</taxon>
        <taxon>Psychidae</taxon>
        <taxon>Oiketicinae</taxon>
        <taxon>Eumeta</taxon>
    </lineage>
</organism>
<feature type="region of interest" description="Disordered" evidence="1">
    <location>
        <begin position="84"/>
        <end position="114"/>
    </location>
</feature>
<protein>
    <submittedName>
        <fullName evidence="2">Uncharacterized protein</fullName>
    </submittedName>
</protein>
<name>A0A4C1TBF9_EUMVA</name>
<accession>A0A4C1TBF9</accession>
<proteinExistence type="predicted"/>
<comment type="caution">
    <text evidence="2">The sequence shown here is derived from an EMBL/GenBank/DDBJ whole genome shotgun (WGS) entry which is preliminary data.</text>
</comment>
<sequence>MQCAGSTGPGHTGAYVRKIFAVLIVDVKYLLARLGSKIDLNAVTDDTCRHACHYVAALDSYVICSGFVQIGTVTVSRIKIASGRGAESKGTRIEIENERPRSKATMRPKLESRA</sequence>
<evidence type="ECO:0000313" key="3">
    <source>
        <dbReference type="Proteomes" id="UP000299102"/>
    </source>
</evidence>
<evidence type="ECO:0000256" key="1">
    <source>
        <dbReference type="SAM" id="MobiDB-lite"/>
    </source>
</evidence>
<dbReference type="AlphaFoldDB" id="A0A4C1TBF9"/>
<keyword evidence="3" id="KW-1185">Reference proteome</keyword>
<dbReference type="EMBL" id="BGZK01000047">
    <property type="protein sequence ID" value="GBP11792.1"/>
    <property type="molecule type" value="Genomic_DNA"/>
</dbReference>
<dbReference type="Proteomes" id="UP000299102">
    <property type="component" value="Unassembled WGS sequence"/>
</dbReference>
<feature type="compositionally biased region" description="Basic and acidic residues" evidence="1">
    <location>
        <begin position="86"/>
        <end position="101"/>
    </location>
</feature>
<gene>
    <name evidence="2" type="ORF">EVAR_77881_1</name>
</gene>
<evidence type="ECO:0000313" key="2">
    <source>
        <dbReference type="EMBL" id="GBP11792.1"/>
    </source>
</evidence>
<reference evidence="2 3" key="1">
    <citation type="journal article" date="2019" name="Commun. Biol.">
        <title>The bagworm genome reveals a unique fibroin gene that provides high tensile strength.</title>
        <authorList>
            <person name="Kono N."/>
            <person name="Nakamura H."/>
            <person name="Ohtoshi R."/>
            <person name="Tomita M."/>
            <person name="Numata K."/>
            <person name="Arakawa K."/>
        </authorList>
    </citation>
    <scope>NUCLEOTIDE SEQUENCE [LARGE SCALE GENOMIC DNA]</scope>
</reference>